<gene>
    <name evidence="2" type="ORF">AYI68_g1938</name>
</gene>
<sequence length="270" mass="30061">MSEDINHISPLGTKRLDLIGDSSSDLGAGTSIHEESRGLAGLDSGVDPNLVIIDVDTDGASVDYESENQIQITPLKKELIKSYIKRDCNTKETLNKDYFEIKANSNKRPSESREKYLWSESKDSKKVSVSGTKKIVSAFPSKKHSYKVSGFDETPTKQSNSSPAIHKRSYGFTNNDAESDKSNNSPGNSVESSRSTKFQDLKRYDGQVNDSVDLQGKSINSNISKGDTSQLYVYSDELDLSQETHEQRNSDHKTIIKLQNPSSEFWSIDF</sequence>
<proteinExistence type="predicted"/>
<keyword evidence="3" id="KW-1185">Reference proteome</keyword>
<evidence type="ECO:0000313" key="3">
    <source>
        <dbReference type="Proteomes" id="UP000187455"/>
    </source>
</evidence>
<reference evidence="2 3" key="1">
    <citation type="journal article" date="2016" name="Mol. Biol. Evol.">
        <title>Genome-Wide Survey of Gut Fungi (Harpellales) Reveals the First Horizontally Transferred Ubiquitin Gene from a Mosquito Host.</title>
        <authorList>
            <person name="Wang Y."/>
            <person name="White M.M."/>
            <person name="Kvist S."/>
            <person name="Moncalvo J.M."/>
        </authorList>
    </citation>
    <scope>NUCLEOTIDE SEQUENCE [LARGE SCALE GENOMIC DNA]</scope>
    <source>
        <strain evidence="2 3">ALG-7-W6</strain>
    </source>
</reference>
<accession>A0A1R0H492</accession>
<dbReference type="EMBL" id="LSSL01000704">
    <property type="protein sequence ID" value="OLY83913.1"/>
    <property type="molecule type" value="Genomic_DNA"/>
</dbReference>
<comment type="caution">
    <text evidence="2">The sequence shown here is derived from an EMBL/GenBank/DDBJ whole genome shotgun (WGS) entry which is preliminary data.</text>
</comment>
<organism evidence="2 3">
    <name type="scientific">Smittium mucronatum</name>
    <dbReference type="NCBI Taxonomy" id="133383"/>
    <lineage>
        <taxon>Eukaryota</taxon>
        <taxon>Fungi</taxon>
        <taxon>Fungi incertae sedis</taxon>
        <taxon>Zoopagomycota</taxon>
        <taxon>Kickxellomycotina</taxon>
        <taxon>Harpellomycetes</taxon>
        <taxon>Harpellales</taxon>
        <taxon>Legeriomycetaceae</taxon>
        <taxon>Smittium</taxon>
    </lineage>
</organism>
<dbReference type="Proteomes" id="UP000187455">
    <property type="component" value="Unassembled WGS sequence"/>
</dbReference>
<evidence type="ECO:0000256" key="1">
    <source>
        <dbReference type="SAM" id="MobiDB-lite"/>
    </source>
</evidence>
<feature type="compositionally biased region" description="Polar residues" evidence="1">
    <location>
        <begin position="208"/>
        <end position="221"/>
    </location>
</feature>
<evidence type="ECO:0000313" key="2">
    <source>
        <dbReference type="EMBL" id="OLY83913.1"/>
    </source>
</evidence>
<feature type="region of interest" description="Disordered" evidence="1">
    <location>
        <begin position="147"/>
        <end position="221"/>
    </location>
</feature>
<name>A0A1R0H492_9FUNG</name>
<dbReference type="AlphaFoldDB" id="A0A1R0H492"/>
<feature type="compositionally biased region" description="Polar residues" evidence="1">
    <location>
        <begin position="171"/>
        <end position="196"/>
    </location>
</feature>
<protein>
    <submittedName>
        <fullName evidence="2">Uncharacterized protein</fullName>
    </submittedName>
</protein>